<dbReference type="Gene3D" id="3.40.50.300">
    <property type="entry name" value="P-loop containing nucleotide triphosphate hydrolases"/>
    <property type="match status" value="1"/>
</dbReference>
<dbReference type="EMBL" id="VSSQ01139024">
    <property type="protein sequence ID" value="MPN61830.1"/>
    <property type="molecule type" value="Genomic_DNA"/>
</dbReference>
<accession>A0A645JFG4</accession>
<gene>
    <name evidence="1" type="ORF">SDC9_209574</name>
</gene>
<reference evidence="1" key="1">
    <citation type="submission" date="2019-08" db="EMBL/GenBank/DDBJ databases">
        <authorList>
            <person name="Kucharzyk K."/>
            <person name="Murdoch R.W."/>
            <person name="Higgins S."/>
            <person name="Loffler F."/>
        </authorList>
    </citation>
    <scope>NUCLEOTIDE SEQUENCE</scope>
</reference>
<evidence type="ECO:0000313" key="1">
    <source>
        <dbReference type="EMBL" id="MPN61830.1"/>
    </source>
</evidence>
<organism evidence="1">
    <name type="scientific">bioreactor metagenome</name>
    <dbReference type="NCBI Taxonomy" id="1076179"/>
    <lineage>
        <taxon>unclassified sequences</taxon>
        <taxon>metagenomes</taxon>
        <taxon>ecological metagenomes</taxon>
    </lineage>
</organism>
<comment type="caution">
    <text evidence="1">The sequence shown here is derived from an EMBL/GenBank/DDBJ whole genome shotgun (WGS) entry which is preliminary data.</text>
</comment>
<protein>
    <submittedName>
        <fullName evidence="1">Uncharacterized protein</fullName>
    </submittedName>
</protein>
<dbReference type="InterPro" id="IPR027417">
    <property type="entry name" value="P-loop_NTPase"/>
</dbReference>
<proteinExistence type="predicted"/>
<name>A0A645JFG4_9ZZZZ</name>
<sequence>MCFGTGYRGRVGVFEILILNTALRACIQAGAFREQFAAALPRDFVSLEDNCRRLVLEGVTTAEEAARIILLAEG</sequence>
<dbReference type="SUPFAM" id="SSF52540">
    <property type="entry name" value="P-loop containing nucleoside triphosphate hydrolases"/>
    <property type="match status" value="1"/>
</dbReference>
<dbReference type="AlphaFoldDB" id="A0A645JFG4"/>